<dbReference type="AlphaFoldDB" id="A0A238ZH57"/>
<accession>A0A238ZH57</accession>
<proteinExistence type="predicted"/>
<protein>
    <submittedName>
        <fullName evidence="1">Uncharacterized protein</fullName>
    </submittedName>
</protein>
<dbReference type="Proteomes" id="UP000198386">
    <property type="component" value="Unassembled WGS sequence"/>
</dbReference>
<evidence type="ECO:0000313" key="2">
    <source>
        <dbReference type="Proteomes" id="UP000198386"/>
    </source>
</evidence>
<sequence>MAFAPVFFAKPDAGMAALEIAPRLASWEAAGHPDQVALRAFLDYAEAVFAPQLAQLSAPRALRLDVGLPQNVDLLDAHDLDNYGFPLAARLTQATGRSLASVWVTKLTGTTSVAAVQEAVPRATPSIGAPVLEVRTTASATTAAYKQQIHDQVHAALPPTGPVALELSFTVGPRRNWLNLWKPTIDALDALLGQAVLGQAWHPRDGRIVWLGLHQQVDDTLGDDVVVAIAATVPS</sequence>
<dbReference type="EMBL" id="FZOH01000001">
    <property type="protein sequence ID" value="SNR82004.1"/>
    <property type="molecule type" value="Genomic_DNA"/>
</dbReference>
<reference evidence="2" key="1">
    <citation type="submission" date="2017-06" db="EMBL/GenBank/DDBJ databases">
        <authorList>
            <person name="Varghese N."/>
            <person name="Submissions S."/>
        </authorList>
    </citation>
    <scope>NUCLEOTIDE SEQUENCE [LARGE SCALE GENOMIC DNA]</scope>
    <source>
        <strain evidence="2">DSM 45423</strain>
    </source>
</reference>
<gene>
    <name evidence="1" type="ORF">SAMN04488107_0038</name>
</gene>
<keyword evidence="2" id="KW-1185">Reference proteome</keyword>
<name>A0A238ZH57_9ACTN</name>
<organism evidence="1 2">
    <name type="scientific">Geodermatophilus saharensis</name>
    <dbReference type="NCBI Taxonomy" id="1137994"/>
    <lineage>
        <taxon>Bacteria</taxon>
        <taxon>Bacillati</taxon>
        <taxon>Actinomycetota</taxon>
        <taxon>Actinomycetes</taxon>
        <taxon>Geodermatophilales</taxon>
        <taxon>Geodermatophilaceae</taxon>
        <taxon>Geodermatophilus</taxon>
    </lineage>
</organism>
<dbReference type="RefSeq" id="WP_176449774.1">
    <property type="nucleotide sequence ID" value="NZ_FZOH01000001.1"/>
</dbReference>
<evidence type="ECO:0000313" key="1">
    <source>
        <dbReference type="EMBL" id="SNR82004.1"/>
    </source>
</evidence>